<keyword evidence="2" id="KW-1185">Reference proteome</keyword>
<gene>
    <name evidence="1" type="ORF">MAR_038163</name>
</gene>
<accession>A0ABY7FT75</accession>
<reference evidence="1" key="1">
    <citation type="submission" date="2022-11" db="EMBL/GenBank/DDBJ databases">
        <title>Centuries of genome instability and evolution in soft-shell clam transmissible cancer (bioRxiv).</title>
        <authorList>
            <person name="Hart S.F.M."/>
            <person name="Yonemitsu M.A."/>
            <person name="Giersch R.M."/>
            <person name="Beal B.F."/>
            <person name="Arriagada G."/>
            <person name="Davis B.W."/>
            <person name="Ostrander E.A."/>
            <person name="Goff S.P."/>
            <person name="Metzger M.J."/>
        </authorList>
    </citation>
    <scope>NUCLEOTIDE SEQUENCE</scope>
    <source>
        <strain evidence="1">MELC-2E11</strain>
        <tissue evidence="1">Siphon/mantle</tissue>
    </source>
</reference>
<organism evidence="1 2">
    <name type="scientific">Mya arenaria</name>
    <name type="common">Soft-shell clam</name>
    <dbReference type="NCBI Taxonomy" id="6604"/>
    <lineage>
        <taxon>Eukaryota</taxon>
        <taxon>Metazoa</taxon>
        <taxon>Spiralia</taxon>
        <taxon>Lophotrochozoa</taxon>
        <taxon>Mollusca</taxon>
        <taxon>Bivalvia</taxon>
        <taxon>Autobranchia</taxon>
        <taxon>Heteroconchia</taxon>
        <taxon>Euheterodonta</taxon>
        <taxon>Imparidentia</taxon>
        <taxon>Neoheterodontei</taxon>
        <taxon>Myida</taxon>
        <taxon>Myoidea</taxon>
        <taxon>Myidae</taxon>
        <taxon>Mya</taxon>
    </lineage>
</organism>
<sequence>VWSCWYGRRNRIAGTVTCAEKQNCSRCGVAGTGGETELQNSRIVAGVELLVREEKQNCWYGSRYRGYGSRCASRYRAAGAEAGTGEQVQGSSKGEQIQEVGAGKVAGTVAGTVADTGGSRYGSRYGGRYRLGAGTQAGTVADKGGRAGTEAVTVAGSCVGQVRKQAGVDF</sequence>
<evidence type="ECO:0000313" key="1">
    <source>
        <dbReference type="EMBL" id="WAR24494.1"/>
    </source>
</evidence>
<feature type="non-terminal residue" evidence="1">
    <location>
        <position position="1"/>
    </location>
</feature>
<protein>
    <submittedName>
        <fullName evidence="1">Uncharacterized protein</fullName>
    </submittedName>
</protein>
<name>A0ABY7FT75_MYAAR</name>
<evidence type="ECO:0000313" key="2">
    <source>
        <dbReference type="Proteomes" id="UP001164746"/>
    </source>
</evidence>
<proteinExistence type="predicted"/>
<dbReference type="EMBL" id="CP111024">
    <property type="protein sequence ID" value="WAR24494.1"/>
    <property type="molecule type" value="Genomic_DNA"/>
</dbReference>
<dbReference type="Proteomes" id="UP001164746">
    <property type="component" value="Chromosome 13"/>
</dbReference>